<proteinExistence type="predicted"/>
<dbReference type="Proteomes" id="UP001107558">
    <property type="component" value="Chromosome 2"/>
</dbReference>
<name>A0A9J6C1A1_POLVA</name>
<sequence>MKVIKNFFKVSALVVFLVASAAGLKRIDHECGNQFYPYNLDNEPAINGLSAEQYAPGKEAYVGLNLLKNIAFQFNRIQLNPPGVNLYNPSGISTFSNDSSKIWYLYNNPNHTCKWVDCPNIDFPPNSIQVASDLSGYQILAGRIVRPNGLVYVGLVLSIAKIMLYVDENNLTQIVPSGYQILTCKSSVKNEMKYPAPYYDFPTTPDPDVGCINNWQPYNNDDAPSKNGVAAGTFDVNNIAYVGKVKLQQYIDGVVIPGRIQINHKSGIFTSNAGKTIFIANGSYYLVNNPNYSYYWVSFNGTGLPTNAVYARDDIGKLKHAIGRLETNGQTQIGYVTNLLLVLTNNGNGDELFNRYEVLVCDPWPKI</sequence>
<feature type="signal peptide" evidence="1">
    <location>
        <begin position="1"/>
        <end position="23"/>
    </location>
</feature>
<accession>A0A9J6C1A1</accession>
<gene>
    <name evidence="2" type="ORF">PVAND_005177</name>
</gene>
<dbReference type="EMBL" id="JADBJN010000002">
    <property type="protein sequence ID" value="KAG5675262.1"/>
    <property type="molecule type" value="Genomic_DNA"/>
</dbReference>
<protein>
    <submittedName>
        <fullName evidence="2">Uncharacterized protein</fullName>
    </submittedName>
</protein>
<evidence type="ECO:0000313" key="2">
    <source>
        <dbReference type="EMBL" id="KAG5675262.1"/>
    </source>
</evidence>
<evidence type="ECO:0000256" key="1">
    <source>
        <dbReference type="SAM" id="SignalP"/>
    </source>
</evidence>
<evidence type="ECO:0000313" key="3">
    <source>
        <dbReference type="Proteomes" id="UP001107558"/>
    </source>
</evidence>
<organism evidence="2 3">
    <name type="scientific">Polypedilum vanderplanki</name>
    <name type="common">Sleeping chironomid midge</name>
    <dbReference type="NCBI Taxonomy" id="319348"/>
    <lineage>
        <taxon>Eukaryota</taxon>
        <taxon>Metazoa</taxon>
        <taxon>Ecdysozoa</taxon>
        <taxon>Arthropoda</taxon>
        <taxon>Hexapoda</taxon>
        <taxon>Insecta</taxon>
        <taxon>Pterygota</taxon>
        <taxon>Neoptera</taxon>
        <taxon>Endopterygota</taxon>
        <taxon>Diptera</taxon>
        <taxon>Nematocera</taxon>
        <taxon>Chironomoidea</taxon>
        <taxon>Chironomidae</taxon>
        <taxon>Chironominae</taxon>
        <taxon>Polypedilum</taxon>
        <taxon>Polypedilum</taxon>
    </lineage>
</organism>
<keyword evidence="1" id="KW-0732">Signal</keyword>
<dbReference type="AlphaFoldDB" id="A0A9J6C1A1"/>
<reference evidence="2" key="1">
    <citation type="submission" date="2021-03" db="EMBL/GenBank/DDBJ databases">
        <title>Chromosome level genome of the anhydrobiotic midge Polypedilum vanderplanki.</title>
        <authorList>
            <person name="Yoshida Y."/>
            <person name="Kikawada T."/>
            <person name="Gusev O."/>
        </authorList>
    </citation>
    <scope>NUCLEOTIDE SEQUENCE</scope>
    <source>
        <strain evidence="2">NIAS01</strain>
        <tissue evidence="2">Whole body or cell culture</tissue>
    </source>
</reference>
<dbReference type="PANTHER" id="PTHR31649:SF1">
    <property type="entry name" value="FARNESOIC ACID O-METHYL TRANSFERASE DOMAIN-CONTAINING PROTEIN"/>
    <property type="match status" value="1"/>
</dbReference>
<comment type="caution">
    <text evidence="2">The sequence shown here is derived from an EMBL/GenBank/DDBJ whole genome shotgun (WGS) entry which is preliminary data.</text>
</comment>
<dbReference type="PANTHER" id="PTHR31649">
    <property type="entry name" value="AGAP009604-PA"/>
    <property type="match status" value="1"/>
</dbReference>
<keyword evidence="3" id="KW-1185">Reference proteome</keyword>
<feature type="chain" id="PRO_5039922852" evidence="1">
    <location>
        <begin position="24"/>
        <end position="367"/>
    </location>
</feature>
<dbReference type="OrthoDB" id="2148895at2759"/>